<dbReference type="EMBL" id="CP003944">
    <property type="protein sequence ID" value="AFZ50972.1"/>
    <property type="molecule type" value="Genomic_DNA"/>
</dbReference>
<evidence type="ECO:0000256" key="1">
    <source>
        <dbReference type="PROSITE-ProRule" id="PRU00169"/>
    </source>
</evidence>
<dbReference type="SMART" id="SM00448">
    <property type="entry name" value="REC"/>
    <property type="match status" value="1"/>
</dbReference>
<keyword evidence="4" id="KW-1185">Reference proteome</keyword>
<organism evidence="3 4">
    <name type="scientific">Dactylococcopsis salina (strain PCC 8305)</name>
    <name type="common">Myxobactron salinum</name>
    <dbReference type="NCBI Taxonomy" id="13035"/>
    <lineage>
        <taxon>Bacteria</taxon>
        <taxon>Bacillati</taxon>
        <taxon>Cyanobacteriota</taxon>
        <taxon>Cyanophyceae</taxon>
        <taxon>Nodosilineales</taxon>
        <taxon>Cymatolegaceae</taxon>
        <taxon>Dactylococcopsis</taxon>
    </lineage>
</organism>
<dbReference type="OrthoDB" id="458149at2"/>
<dbReference type="PATRIC" id="fig|13035.3.peg.2683"/>
<accession>K9YWT3</accession>
<dbReference type="PIRSF" id="PIRSF026434">
    <property type="entry name" value="RR_ycf55_prd"/>
    <property type="match status" value="1"/>
</dbReference>
<dbReference type="HOGENOM" id="CLU_035485_0_0_3"/>
<dbReference type="AlphaFoldDB" id="K9YWT3"/>
<dbReference type="Pfam" id="PF00072">
    <property type="entry name" value="Response_reg"/>
    <property type="match status" value="1"/>
</dbReference>
<keyword evidence="1" id="KW-0597">Phosphoprotein</keyword>
<evidence type="ECO:0000313" key="3">
    <source>
        <dbReference type="EMBL" id="AFZ50972.1"/>
    </source>
</evidence>
<feature type="domain" description="Response regulatory" evidence="2">
    <location>
        <begin position="7"/>
        <end position="129"/>
    </location>
</feature>
<dbReference type="Proteomes" id="UP000010482">
    <property type="component" value="Chromosome"/>
</dbReference>
<evidence type="ECO:0000259" key="2">
    <source>
        <dbReference type="PROSITE" id="PS50110"/>
    </source>
</evidence>
<dbReference type="eggNOG" id="COG2197">
    <property type="taxonomic scope" value="Bacteria"/>
</dbReference>
<dbReference type="Gene3D" id="3.40.50.2300">
    <property type="match status" value="1"/>
</dbReference>
<protein>
    <submittedName>
        <fullName evidence="3">Response regulator containing a CheY-like receiver domain and an HTH DNA-binding domain</fullName>
    </submittedName>
</protein>
<name>K9YWT3_DACS8</name>
<proteinExistence type="predicted"/>
<dbReference type="KEGG" id="dsl:Dacsa_2362"/>
<dbReference type="InterPro" id="IPR011006">
    <property type="entry name" value="CheY-like_superfamily"/>
</dbReference>
<reference evidence="3" key="1">
    <citation type="submission" date="2012-04" db="EMBL/GenBank/DDBJ databases">
        <title>Finished genome of Dactylococcopsis salina PCC 8305.</title>
        <authorList>
            <consortium name="US DOE Joint Genome Institute"/>
            <person name="Gugger M."/>
            <person name="Coursin T."/>
            <person name="Rippka R."/>
            <person name="Tandeau De Marsac N."/>
            <person name="Huntemann M."/>
            <person name="Wei C.-L."/>
            <person name="Han J."/>
            <person name="Detter J.C."/>
            <person name="Han C."/>
            <person name="Tapia R."/>
            <person name="Daligault H."/>
            <person name="Chen A."/>
            <person name="Krypides N."/>
            <person name="Mavromatis K."/>
            <person name="Markowitz V."/>
            <person name="Szeto E."/>
            <person name="Ivanova N."/>
            <person name="Ovchinnikova G."/>
            <person name="Pagani I."/>
            <person name="Pati A."/>
            <person name="Goodwin L."/>
            <person name="Peters L."/>
            <person name="Pitluck S."/>
            <person name="Woyke T."/>
            <person name="Kerfeld C."/>
        </authorList>
    </citation>
    <scope>NUCLEOTIDE SEQUENCE [LARGE SCALE GENOMIC DNA]</scope>
    <source>
        <strain evidence="3">PCC 8305</strain>
    </source>
</reference>
<gene>
    <name evidence="3" type="ORF">Dacsa_2362</name>
</gene>
<dbReference type="InterPro" id="IPR051015">
    <property type="entry name" value="EvgA-like"/>
</dbReference>
<dbReference type="RefSeq" id="WP_015229963.1">
    <property type="nucleotide sequence ID" value="NC_019780.1"/>
</dbReference>
<dbReference type="PANTHER" id="PTHR45566">
    <property type="entry name" value="HTH-TYPE TRANSCRIPTIONAL REGULATOR YHJB-RELATED"/>
    <property type="match status" value="1"/>
</dbReference>
<dbReference type="PROSITE" id="PS50110">
    <property type="entry name" value="RESPONSE_REGULATORY"/>
    <property type="match status" value="1"/>
</dbReference>
<dbReference type="InterPro" id="IPR001789">
    <property type="entry name" value="Sig_transdc_resp-reg_receiver"/>
</dbReference>
<dbReference type="GO" id="GO:0003677">
    <property type="term" value="F:DNA binding"/>
    <property type="evidence" value="ECO:0007669"/>
    <property type="project" value="UniProtKB-KW"/>
</dbReference>
<sequence length="566" mass="64914">MSDRAILIFLLDADLVFLEGLAAVLNTEDDLEIVAKTETPEQAGNQLATLTNLPDVFVLDINFTTDKNAASGIEFCRELKQTYPNLPLLLLTTLTKAEVLRRLRNLGIEGYTHKRTPLEGLINILKQVARGETYWELNLDSLPETDNFELLKLETGQQLLPSSPPRWLTRQRETGLAEIERNLRQIEATLKKNNLSTFDWLFWTGLRRELKTAQWIVKQLLPVEVVFIGEEKTPESKEEDDLTPVLNPLPTKISETLLQTTLGKIQFGLINSSGYTLEIDILNGEKKRELLYLIVQEFQEVLNQLEFVQLKSEDLPERRSLLLRELWQTCLTKWMSKYVSFADFPVSGSVVDFLIKEAPLVERMRLNKIPQVTALFAYLLYEQPLEIDRVSYRPESPEAQARAEMLFHNLILVVANAVMQVILNQFGEQEIVKTSLYESQYRSSREIARFRNELSWQYRQIYYFQEPKAIFESRYELLVLRGNQIKITSVYAPRKADLDQLKGIRSSVTIALELRDAIAPRFRSLFGVVGQGVVYILTQVIGRGIGLIGRGFLQGIGKSVESKRDQ</sequence>
<dbReference type="PANTHER" id="PTHR45566:SF1">
    <property type="entry name" value="HTH-TYPE TRANSCRIPTIONAL REGULATOR YHJB-RELATED"/>
    <property type="match status" value="1"/>
</dbReference>
<dbReference type="STRING" id="13035.Dacsa_2362"/>
<dbReference type="SUPFAM" id="SSF52172">
    <property type="entry name" value="CheY-like"/>
    <property type="match status" value="1"/>
</dbReference>
<dbReference type="InterPro" id="IPR022552">
    <property type="entry name" value="UPF_Ycf55"/>
</dbReference>
<dbReference type="Pfam" id="PF12452">
    <property type="entry name" value="DUF3685"/>
    <property type="match status" value="1"/>
</dbReference>
<dbReference type="InterPro" id="IPR016837">
    <property type="entry name" value="Uncharacterised_Ycf55_cyanobac"/>
</dbReference>
<dbReference type="GO" id="GO:0000160">
    <property type="term" value="P:phosphorelay signal transduction system"/>
    <property type="evidence" value="ECO:0007669"/>
    <property type="project" value="InterPro"/>
</dbReference>
<feature type="modified residue" description="4-aspartylphosphate" evidence="1">
    <location>
        <position position="60"/>
    </location>
</feature>
<evidence type="ECO:0000313" key="4">
    <source>
        <dbReference type="Proteomes" id="UP000010482"/>
    </source>
</evidence>